<accession>A0A0S4QYH5</accession>
<name>A0A0S4QYH5_9ACTN</name>
<dbReference type="Gene3D" id="3.40.50.300">
    <property type="entry name" value="P-loop containing nucleotide triphosphate hydrolases"/>
    <property type="match status" value="1"/>
</dbReference>
<evidence type="ECO:0000313" key="2">
    <source>
        <dbReference type="Proteomes" id="UP000198802"/>
    </source>
</evidence>
<organism evidence="1 2">
    <name type="scientific">Parafrankia irregularis</name>
    <dbReference type="NCBI Taxonomy" id="795642"/>
    <lineage>
        <taxon>Bacteria</taxon>
        <taxon>Bacillati</taxon>
        <taxon>Actinomycetota</taxon>
        <taxon>Actinomycetes</taxon>
        <taxon>Frankiales</taxon>
        <taxon>Frankiaceae</taxon>
        <taxon>Parafrankia</taxon>
    </lineage>
</organism>
<dbReference type="Proteomes" id="UP000198802">
    <property type="component" value="Unassembled WGS sequence"/>
</dbReference>
<gene>
    <name evidence="1" type="ORF">Ga0074812_14316</name>
</gene>
<protein>
    <recommendedName>
        <fullName evidence="3">AAA domain-containing protein</fullName>
    </recommendedName>
</protein>
<evidence type="ECO:0008006" key="3">
    <source>
        <dbReference type="Google" id="ProtNLM"/>
    </source>
</evidence>
<dbReference type="SUPFAM" id="SSF52540">
    <property type="entry name" value="P-loop containing nucleoside triphosphate hydrolases"/>
    <property type="match status" value="1"/>
</dbReference>
<dbReference type="RefSeq" id="WP_054569094.1">
    <property type="nucleotide sequence ID" value="NZ_FAOZ01000043.1"/>
</dbReference>
<dbReference type="AlphaFoldDB" id="A0A0S4QYH5"/>
<proteinExistence type="predicted"/>
<sequence length="176" mass="19378">MIIWINGPFGVGKTTTADALKALIPHAIVFDPEEIGFLLRDLIPVPTGDFQDLPAWRRLTIATIAEVVESTSRTVIAPMTLLEEAYAEEIFAGLAKRSLDTLHVALHADQHALRERIVMHDLFPGDPERSSAARDWRLSHLATYSEALPWITSRAHLIDTTDLAPAETAQAILAVP</sequence>
<evidence type="ECO:0000313" key="1">
    <source>
        <dbReference type="EMBL" id="CUU60599.1"/>
    </source>
</evidence>
<reference evidence="2" key="1">
    <citation type="submission" date="2015-11" db="EMBL/GenBank/DDBJ databases">
        <authorList>
            <person name="Varghese N."/>
        </authorList>
    </citation>
    <scope>NUCLEOTIDE SEQUENCE [LARGE SCALE GENOMIC DNA]</scope>
    <source>
        <strain evidence="2">DSM 45899</strain>
    </source>
</reference>
<dbReference type="InterPro" id="IPR027417">
    <property type="entry name" value="P-loop_NTPase"/>
</dbReference>
<keyword evidence="2" id="KW-1185">Reference proteome</keyword>
<dbReference type="EMBL" id="FAOZ01000043">
    <property type="protein sequence ID" value="CUU60599.1"/>
    <property type="molecule type" value="Genomic_DNA"/>
</dbReference>